<feature type="compositionally biased region" description="Pro residues" evidence="6">
    <location>
        <begin position="171"/>
        <end position="180"/>
    </location>
</feature>
<keyword evidence="5" id="KW-0648">Protein biosynthesis</keyword>
<feature type="compositionally biased region" description="Pro residues" evidence="6">
    <location>
        <begin position="1468"/>
        <end position="1480"/>
    </location>
</feature>
<feature type="compositionally biased region" description="Basic and acidic residues" evidence="6">
    <location>
        <begin position="818"/>
        <end position="843"/>
    </location>
</feature>
<feature type="region of interest" description="Disordered" evidence="6">
    <location>
        <begin position="1358"/>
        <end position="1377"/>
    </location>
</feature>
<proteinExistence type="inferred from homology"/>
<evidence type="ECO:0000256" key="6">
    <source>
        <dbReference type="SAM" id="MobiDB-lite"/>
    </source>
</evidence>
<evidence type="ECO:0000256" key="3">
    <source>
        <dbReference type="ARBA" id="ARBA00022553"/>
    </source>
</evidence>
<feature type="compositionally biased region" description="Low complexity" evidence="6">
    <location>
        <begin position="152"/>
        <end position="165"/>
    </location>
</feature>
<dbReference type="Pfam" id="PF02020">
    <property type="entry name" value="W2"/>
    <property type="match status" value="1"/>
</dbReference>
<feature type="compositionally biased region" description="Polar residues" evidence="6">
    <location>
        <begin position="763"/>
        <end position="781"/>
    </location>
</feature>
<dbReference type="Gene3D" id="1.25.40.180">
    <property type="match status" value="3"/>
</dbReference>
<dbReference type="PROSITE" id="PS51363">
    <property type="entry name" value="W2"/>
    <property type="match status" value="1"/>
</dbReference>
<feature type="region of interest" description="Disordered" evidence="6">
    <location>
        <begin position="762"/>
        <end position="867"/>
    </location>
</feature>
<feature type="compositionally biased region" description="Basic and acidic residues" evidence="6">
    <location>
        <begin position="600"/>
        <end position="626"/>
    </location>
</feature>
<dbReference type="GO" id="GO:0003729">
    <property type="term" value="F:mRNA binding"/>
    <property type="evidence" value="ECO:0007669"/>
    <property type="project" value="TreeGrafter"/>
</dbReference>
<evidence type="ECO:0000256" key="2">
    <source>
        <dbReference type="ARBA" id="ARBA00022540"/>
    </source>
</evidence>
<dbReference type="SUPFAM" id="SSF48371">
    <property type="entry name" value="ARM repeat"/>
    <property type="match status" value="3"/>
</dbReference>
<dbReference type="GeneID" id="118281452"/>
<feature type="compositionally biased region" description="Basic and acidic residues" evidence="6">
    <location>
        <begin position="959"/>
        <end position="968"/>
    </location>
</feature>
<dbReference type="FunFam" id="1.25.40.180:FF:000042">
    <property type="entry name" value="Eukaryotic translation initiation factor 4 gamma"/>
    <property type="match status" value="1"/>
</dbReference>
<feature type="compositionally biased region" description="Pro residues" evidence="6">
    <location>
        <begin position="585"/>
        <end position="597"/>
    </location>
</feature>
<dbReference type="Pfam" id="PF02847">
    <property type="entry name" value="MA3"/>
    <property type="match status" value="1"/>
</dbReference>
<feature type="compositionally biased region" description="Polar residues" evidence="6">
    <location>
        <begin position="1396"/>
        <end position="1427"/>
    </location>
</feature>
<evidence type="ECO:0000256" key="4">
    <source>
        <dbReference type="ARBA" id="ARBA00022845"/>
    </source>
</evidence>
<feature type="region of interest" description="Disordered" evidence="6">
    <location>
        <begin position="929"/>
        <end position="991"/>
    </location>
</feature>
<feature type="domain" description="MI" evidence="8">
    <location>
        <begin position="1483"/>
        <end position="1606"/>
    </location>
</feature>
<feature type="compositionally biased region" description="Low complexity" evidence="6">
    <location>
        <begin position="323"/>
        <end position="332"/>
    </location>
</feature>
<name>A0A9R0DKE6_SPOFR</name>
<keyword evidence="2 10" id="KW-0396">Initiation factor</keyword>
<dbReference type="OrthoDB" id="514777at2759"/>
<feature type="compositionally biased region" description="Polar residues" evidence="6">
    <location>
        <begin position="1320"/>
        <end position="1330"/>
    </location>
</feature>
<keyword evidence="3" id="KW-0597">Phosphoprotein</keyword>
<dbReference type="Proteomes" id="UP000829999">
    <property type="component" value="Chromosome 25"/>
</dbReference>
<gene>
    <name evidence="10" type="primary">LOC118281452</name>
</gene>
<dbReference type="GO" id="GO:0016281">
    <property type="term" value="C:eukaryotic translation initiation factor 4F complex"/>
    <property type="evidence" value="ECO:0007669"/>
    <property type="project" value="TreeGrafter"/>
</dbReference>
<sequence>MPMIVSPLFWEWFNIWLIQFLKDLYHEIKMVALRGTNSSLNTLSHACVNHGNQSQQSAIDVAQSLQTSLNMPQSAVAQHINANQINLQPLNNVSLQFVPQHTNSNSNKHEQSSSRYSNSNCMLPSHHYRLLTQTRPVECYHPSGAAGAGYMPSSSGGAQPSAQASLRVQPTPQPSAPPAPQQDMSKTTMAGHSYVSQNQTTPTRPSFANYPYRTAQHGTRPNTHPRQQQPYIPNAAATASPPVMYPTLLFQPSPMGMQTFQQPRSSTPGYYPYMGYINYNTPPSHTPPYFYTSNNPQLPTPNLQASAPGGRSNPTTLVGPQGTPATPTAPTATLPHPQASTLMHQTMPGIRSSAPKRSHRVPIIDPKTKQDIFSDLYTNDSNYISNEANDRHTPQPEPTHSIPEEFNRMVKEVANQPSCDNSIKSTYVTNNVDVPAASTPSSVQSQPIAVNSLNNNIVKSETLTVNENKHLGPDVAGESNDTPIVSAISDSPVIVPKMPMNIKQLQKNSEPLVQPVVLDTNKNLPPSKPFKPSKNVPQHEDHEKPQENIIQVPIATVAPISSSTVITSTVTPVPASTQTATASEPPTPVPISTPAPQPQRIREPRERVKSEDKEKVKERESQEKEAASASNKLNGPTPPLVISSVDSLAEAIILPTSQSNQGLGVEAAKKLAIKQISPALEAETTAAIASNVELVKSEPIVESPPTATQLLSASIEKVAKEQFSKAPELKEGSSAIEAQAKLTQSISSVLRTNQSDFKMKDINLNNKTTDPDTANGNTTETTKAETVREDINKNEKGLKNTKNNNKKSNNKMANNESNVKEVESYENGKNETDKVVNVEKDNIQPDEEVAEPTPVPEEPTKDEPPAPQIFVPKYKYNEDQWSPLNTAGKKCYDIDLLKQIKDDPLSKNKPNVPLLEHCNVIRTTPMQEPQPFTPMSRPMNDSLFPPFAKNSGMGSRSNAPRETKKDSRNATPSGKGSVKLPPNPNSNSSHKPVIHVSLSLREEVKLNEVDSAWKPTRFRKDQINEEEYRTQELYKKFRGILNKLTPQKFDTLLERVKTLEINNQKRLEGVIDLVFEKAIDEPNFSEAYAAMCHKLSVLKVPADNPTMPDNKCVNFRALIINKCQNQFETHKVDEQILKLESELAACSDPLKKKELQLMIDEENRRVRMRSVGNVRFIGELYKLKMLTSKIMDYCMKYLIDKVEEEKLECLCKLLTTIGEQVESEPNTQLDNIFKKMKEIVDRKSNKISSRVRFMLQDVIELRDRKWVAKTVIDSQPKMMDQIQKEAEQQQRHIELMNASPIGGFRRDEGGRGKRGDSRRQNSNNSFIDNNWKTRNTYTVDTSKLKAVTQKNLHNIKLAPQNSAWHHGSGTKNTAQASSTPMISISKNMYSVLENVQTDPTSLRGNRDMTPNFSKGASIERSTFNSRGDFTASGSSSRSGSVGVARSNSGTRSTSAAPTTPPVVNDTPAPAPAPAPIPQEPLPEAKKKSIKSMIDLCIINSDEVEMVADVKQLYEPKYHAAVVNEILQIAVEKPAKEIALISKALLNLVTSNTITADNFVAGLKEILEFAPDLFIDIPMLYENLGRIIAPQIEKKHITFVQIFRFCEVIISANHGPLFLKAVLRELIESMGPSFVKSKWHESGLQVKQWMDEKQVTKWLEDNKFEFLEGDTKVSEEAKNIMTPAQTQAKLIQLMNADESCECIKGWIQDKLSSNTNEDWFMRALIQAICEHALFGAEGRDVPHFNQDRMNKYASLIHDFGETKQSREASCLFGIQQLIRRLEHPQGLTLEIFQYLHEQYIISLDGFIAWEESEKEPEGKGVMMKALTSFFTNIKEADNEDSCSED</sequence>
<evidence type="ECO:0000313" key="9">
    <source>
        <dbReference type="Proteomes" id="UP000829999"/>
    </source>
</evidence>
<reference evidence="10" key="1">
    <citation type="submission" date="2025-08" db="UniProtKB">
        <authorList>
            <consortium name="RefSeq"/>
        </authorList>
    </citation>
    <scope>IDENTIFICATION</scope>
    <source>
        <tissue evidence="10">Whole larval tissue</tissue>
    </source>
</reference>
<dbReference type="PROSITE" id="PS51366">
    <property type="entry name" value="MI"/>
    <property type="match status" value="1"/>
</dbReference>
<dbReference type="GO" id="GO:0006417">
    <property type="term" value="P:regulation of translation"/>
    <property type="evidence" value="ECO:0007669"/>
    <property type="project" value="UniProtKB-KW"/>
</dbReference>
<keyword evidence="9" id="KW-1185">Reference proteome</keyword>
<feature type="compositionally biased region" description="Low complexity" evidence="6">
    <location>
        <begin position="571"/>
        <end position="583"/>
    </location>
</feature>
<dbReference type="SMART" id="SM00515">
    <property type="entry name" value="eIF5C"/>
    <property type="match status" value="1"/>
</dbReference>
<dbReference type="Pfam" id="PF02854">
    <property type="entry name" value="MIF4G"/>
    <property type="match status" value="1"/>
</dbReference>
<feature type="region of interest" description="Disordered" evidence="6">
    <location>
        <begin position="150"/>
        <end position="206"/>
    </location>
</feature>
<feature type="compositionally biased region" description="Low complexity" evidence="6">
    <location>
        <begin position="1431"/>
        <end position="1467"/>
    </location>
</feature>
<evidence type="ECO:0000256" key="1">
    <source>
        <dbReference type="ARBA" id="ARBA00005775"/>
    </source>
</evidence>
<protein>
    <submittedName>
        <fullName evidence="10">Eukaryotic translation initiation factor 4 gamma 3 isoform X1</fullName>
    </submittedName>
</protein>
<feature type="region of interest" description="Disordered" evidence="6">
    <location>
        <begin position="100"/>
        <end position="120"/>
    </location>
</feature>
<feature type="region of interest" description="Disordered" evidence="6">
    <location>
        <begin position="295"/>
        <end position="332"/>
    </location>
</feature>
<feature type="compositionally biased region" description="Basic and acidic residues" evidence="6">
    <location>
        <begin position="537"/>
        <end position="546"/>
    </location>
</feature>
<dbReference type="GO" id="GO:0003743">
    <property type="term" value="F:translation initiation factor activity"/>
    <property type="evidence" value="ECO:0007669"/>
    <property type="project" value="UniProtKB-KW"/>
</dbReference>
<feature type="compositionally biased region" description="Basic and acidic residues" evidence="6">
    <location>
        <begin position="782"/>
        <end position="798"/>
    </location>
</feature>
<dbReference type="PANTHER" id="PTHR23253">
    <property type="entry name" value="EUKARYOTIC TRANSLATION INITIATION FACTOR 4 GAMMA"/>
    <property type="match status" value="1"/>
</dbReference>
<evidence type="ECO:0000259" key="7">
    <source>
        <dbReference type="PROSITE" id="PS51363"/>
    </source>
</evidence>
<feature type="domain" description="W2" evidence="7">
    <location>
        <begin position="1666"/>
        <end position="1842"/>
    </location>
</feature>
<evidence type="ECO:0000313" key="10">
    <source>
        <dbReference type="RefSeq" id="XP_035457943.1"/>
    </source>
</evidence>
<feature type="compositionally biased region" description="Basic and acidic residues" evidence="6">
    <location>
        <begin position="1304"/>
        <end position="1319"/>
    </location>
</feature>
<feature type="region of interest" description="Disordered" evidence="6">
    <location>
        <begin position="571"/>
        <end position="638"/>
    </location>
</feature>
<organism evidence="9 10">
    <name type="scientific">Spodoptera frugiperda</name>
    <name type="common">Fall armyworm</name>
    <dbReference type="NCBI Taxonomy" id="7108"/>
    <lineage>
        <taxon>Eukaryota</taxon>
        <taxon>Metazoa</taxon>
        <taxon>Ecdysozoa</taxon>
        <taxon>Arthropoda</taxon>
        <taxon>Hexapoda</taxon>
        <taxon>Insecta</taxon>
        <taxon>Pterygota</taxon>
        <taxon>Neoptera</taxon>
        <taxon>Endopterygota</taxon>
        <taxon>Lepidoptera</taxon>
        <taxon>Glossata</taxon>
        <taxon>Ditrysia</taxon>
        <taxon>Noctuoidea</taxon>
        <taxon>Noctuidae</taxon>
        <taxon>Amphipyrinae</taxon>
        <taxon>Spodoptera</taxon>
    </lineage>
</organism>
<dbReference type="PANTHER" id="PTHR23253:SF78">
    <property type="entry name" value="EUKARYOTIC TRANSLATION INITIATION FACTOR 4G1, ISOFORM B-RELATED"/>
    <property type="match status" value="1"/>
</dbReference>
<feature type="compositionally biased region" description="Polar residues" evidence="6">
    <location>
        <begin position="295"/>
        <end position="305"/>
    </location>
</feature>
<dbReference type="InterPro" id="IPR003307">
    <property type="entry name" value="W2_domain"/>
</dbReference>
<comment type="similarity">
    <text evidence="1">Belongs to the eukaryotic initiation factor 4G family.</text>
</comment>
<dbReference type="SMART" id="SM00544">
    <property type="entry name" value="MA3"/>
    <property type="match status" value="1"/>
</dbReference>
<feature type="region of interest" description="Disordered" evidence="6">
    <location>
        <begin position="519"/>
        <end position="548"/>
    </location>
</feature>
<dbReference type="InterPro" id="IPR003891">
    <property type="entry name" value="Initiation_fac_eIF4g_MI"/>
</dbReference>
<evidence type="ECO:0000256" key="5">
    <source>
        <dbReference type="ARBA" id="ARBA00022917"/>
    </source>
</evidence>
<dbReference type="SMART" id="SM00543">
    <property type="entry name" value="MIF4G"/>
    <property type="match status" value="1"/>
</dbReference>
<feature type="compositionally biased region" description="Polar residues" evidence="6">
    <location>
        <begin position="183"/>
        <end position="206"/>
    </location>
</feature>
<dbReference type="RefSeq" id="XP_035457943.1">
    <property type="nucleotide sequence ID" value="XM_035602050.2"/>
</dbReference>
<feature type="region of interest" description="Disordered" evidence="6">
    <location>
        <begin position="1300"/>
        <end position="1330"/>
    </location>
</feature>
<accession>A0A9R0DKE6</accession>
<feature type="region of interest" description="Disordered" evidence="6">
    <location>
        <begin position="1396"/>
        <end position="1483"/>
    </location>
</feature>
<dbReference type="InterPro" id="IPR016024">
    <property type="entry name" value="ARM-type_fold"/>
</dbReference>
<keyword evidence="4" id="KW-0810">Translation regulation</keyword>
<evidence type="ECO:0000259" key="8">
    <source>
        <dbReference type="PROSITE" id="PS51366"/>
    </source>
</evidence>
<feature type="compositionally biased region" description="Polar residues" evidence="6">
    <location>
        <begin position="1359"/>
        <end position="1377"/>
    </location>
</feature>
<dbReference type="CDD" id="cd11559">
    <property type="entry name" value="W2_eIF4G1_like"/>
    <property type="match status" value="1"/>
</dbReference>
<dbReference type="InterPro" id="IPR003890">
    <property type="entry name" value="MIF4G-like_typ-3"/>
</dbReference>